<feature type="transmembrane region" description="Helical" evidence="2">
    <location>
        <begin position="110"/>
        <end position="128"/>
    </location>
</feature>
<dbReference type="NCBIfam" id="NF045890">
    <property type="entry name" value="conj_pls20_p028"/>
    <property type="match status" value="1"/>
</dbReference>
<feature type="compositionally biased region" description="Low complexity" evidence="1">
    <location>
        <begin position="482"/>
        <end position="495"/>
    </location>
</feature>
<dbReference type="Proteomes" id="UP000430345">
    <property type="component" value="Unassembled WGS sequence"/>
</dbReference>
<evidence type="ECO:0000256" key="2">
    <source>
        <dbReference type="SAM" id="Phobius"/>
    </source>
</evidence>
<feature type="transmembrane region" description="Helical" evidence="2">
    <location>
        <begin position="271"/>
        <end position="295"/>
    </location>
</feature>
<feature type="region of interest" description="Disordered" evidence="1">
    <location>
        <begin position="482"/>
        <end position="518"/>
    </location>
</feature>
<feature type="compositionally biased region" description="Basic and acidic residues" evidence="1">
    <location>
        <begin position="592"/>
        <end position="606"/>
    </location>
</feature>
<keyword evidence="4" id="KW-0808">Transferase</keyword>
<feature type="compositionally biased region" description="Low complexity" evidence="1">
    <location>
        <begin position="624"/>
        <end position="635"/>
    </location>
</feature>
<dbReference type="Pfam" id="PF26635">
    <property type="entry name" value="DUF8208"/>
    <property type="match status" value="1"/>
</dbReference>
<feature type="compositionally biased region" description="Basic and acidic residues" evidence="1">
    <location>
        <begin position="546"/>
        <end position="555"/>
    </location>
</feature>
<evidence type="ECO:0000313" key="4">
    <source>
        <dbReference type="EMBL" id="MPQ43415.1"/>
    </source>
</evidence>
<feature type="transmembrane region" description="Helical" evidence="2">
    <location>
        <begin position="329"/>
        <end position="349"/>
    </location>
</feature>
<keyword evidence="2" id="KW-0472">Membrane</keyword>
<evidence type="ECO:0000313" key="5">
    <source>
        <dbReference type="Proteomes" id="UP000430345"/>
    </source>
</evidence>
<sequence>MNKIISKCRGCFIISVLIAHCPIKSSYKLLNNIWSILGTIGVVGFFILSDFLFAYNKDSFNELIKKKIKNLVIPWFICSTVIFVITSILGENSNEMNFIDYIKFIFGYGSLYYFITVLISMFIVFYVIKKSNILLSVLLIITPINIMLSYLNIISIDNKYLDVLNWISFFTIGYILNKKNLHKYVIQLIKNNLFDLYFLDKNGFQLDKQKNNLKEDKVLNIDINEKIEDSRVITKDIFNKKVTMNDRGENEIVNLDKGWFKLDEQYYRYNIDFIIVIISLGATGITLLCVALKVARLLFELAFNKLFAILFAFADIDDGKKIREILKNILSIFAVLFATAIMVKLYIIFTTWIGSKMGNVEVGLGFSSENLAKILVQIGASIAVIDGPNIIEKVLGIDAGLRGGFGTVMSAYGVAKGLGLSRKTISSGAKLVGKAAGTSANIGAGMLGGIVGINKGKGSSLQEQDNLKNNSNIKDKNLQNEMNNYKSNSSSNIDNKNNDKENMNTKNKQNNSMINNNENDLSTLKAKNNKIADDFNDNKSLSLGNEIKDNNKSDIMENNNNKLNNINGYKGNSLNEQMKNQDNNNSLNSETNKQRESQPKTYDKNSLDYNNRYKGNSLDEEMKNNNNFKQPNKNS</sequence>
<keyword evidence="2" id="KW-1133">Transmembrane helix</keyword>
<name>A0A6I1MJ57_9CLOT</name>
<keyword evidence="5" id="KW-1185">Reference proteome</keyword>
<feature type="compositionally biased region" description="Low complexity" evidence="1">
    <location>
        <begin position="504"/>
        <end position="518"/>
    </location>
</feature>
<dbReference type="OrthoDB" id="1938921at2"/>
<dbReference type="InterPro" id="IPR058066">
    <property type="entry name" value="pXO2-14_N"/>
</dbReference>
<keyword evidence="4" id="KW-0012">Acyltransferase</keyword>
<dbReference type="EMBL" id="WHJC01000066">
    <property type="protein sequence ID" value="MPQ43415.1"/>
    <property type="molecule type" value="Genomic_DNA"/>
</dbReference>
<proteinExistence type="predicted"/>
<feature type="compositionally biased region" description="Low complexity" evidence="1">
    <location>
        <begin position="558"/>
        <end position="572"/>
    </location>
</feature>
<organism evidence="4 5">
    <name type="scientific">Clostridium tarantellae</name>
    <dbReference type="NCBI Taxonomy" id="39493"/>
    <lineage>
        <taxon>Bacteria</taxon>
        <taxon>Bacillati</taxon>
        <taxon>Bacillota</taxon>
        <taxon>Clostridia</taxon>
        <taxon>Eubacteriales</taxon>
        <taxon>Clostridiaceae</taxon>
        <taxon>Clostridium</taxon>
    </lineage>
</organism>
<feature type="transmembrane region" description="Helical" evidence="2">
    <location>
        <begin position="33"/>
        <end position="56"/>
    </location>
</feature>
<gene>
    <name evidence="4" type="ORF">GBZ86_06535</name>
</gene>
<feature type="transmembrane region" description="Helical" evidence="2">
    <location>
        <begin position="133"/>
        <end position="154"/>
    </location>
</feature>
<comment type="caution">
    <text evidence="4">The sequence shown here is derived from an EMBL/GenBank/DDBJ whole genome shotgun (WGS) entry which is preliminary data.</text>
</comment>
<dbReference type="InterPro" id="IPR058521">
    <property type="entry name" value="DUF8208"/>
</dbReference>
<dbReference type="GO" id="GO:0016746">
    <property type="term" value="F:acyltransferase activity"/>
    <property type="evidence" value="ECO:0007669"/>
    <property type="project" value="UniProtKB-KW"/>
</dbReference>
<evidence type="ECO:0000256" key="1">
    <source>
        <dbReference type="SAM" id="MobiDB-lite"/>
    </source>
</evidence>
<feature type="domain" description="DUF8208" evidence="3">
    <location>
        <begin position="143"/>
        <end position="412"/>
    </location>
</feature>
<feature type="region of interest" description="Disordered" evidence="1">
    <location>
        <begin position="533"/>
        <end position="635"/>
    </location>
</feature>
<keyword evidence="2" id="KW-0812">Transmembrane</keyword>
<dbReference type="RefSeq" id="WP_152888915.1">
    <property type="nucleotide sequence ID" value="NZ_WHJC01000066.1"/>
</dbReference>
<accession>A0A6I1MJ57</accession>
<reference evidence="4 5" key="1">
    <citation type="submission" date="2019-10" db="EMBL/GenBank/DDBJ databases">
        <title>The Genome Sequence of Clostridium tarantellae Isolated from Fish Brain.</title>
        <authorList>
            <person name="Bano L."/>
            <person name="Kiel M."/>
            <person name="Sales G."/>
            <person name="Doxey A.C."/>
            <person name="Mansfield M.J."/>
            <person name="Schiavone M."/>
            <person name="Rossetto O."/>
            <person name="Pirazzini M."/>
            <person name="Dobrindt U."/>
            <person name="Montecucco C."/>
        </authorList>
    </citation>
    <scope>NUCLEOTIDE SEQUENCE [LARGE SCALE GENOMIC DNA]</scope>
    <source>
        <strain evidence="4 5">DSM 3997</strain>
    </source>
</reference>
<feature type="transmembrane region" description="Helical" evidence="2">
    <location>
        <begin position="68"/>
        <end position="90"/>
    </location>
</feature>
<protein>
    <submittedName>
        <fullName evidence="4">Acyltransferase family protein</fullName>
    </submittedName>
</protein>
<dbReference type="AlphaFoldDB" id="A0A6I1MJ57"/>
<feature type="non-terminal residue" evidence="4">
    <location>
        <position position="635"/>
    </location>
</feature>
<evidence type="ECO:0000259" key="3">
    <source>
        <dbReference type="Pfam" id="PF26635"/>
    </source>
</evidence>
<feature type="compositionally biased region" description="Polar residues" evidence="1">
    <location>
        <begin position="573"/>
        <end position="591"/>
    </location>
</feature>